<dbReference type="Pfam" id="PF00155">
    <property type="entry name" value="Aminotran_1_2"/>
    <property type="match status" value="1"/>
</dbReference>
<dbReference type="STRING" id="1120976.SAMN03080606_01946"/>
<dbReference type="InterPro" id="IPR015421">
    <property type="entry name" value="PyrdxlP-dep_Trfase_major"/>
</dbReference>
<dbReference type="InterPro" id="IPR027619">
    <property type="entry name" value="C-S_lyase_PatB-like"/>
</dbReference>
<dbReference type="InterPro" id="IPR004839">
    <property type="entry name" value="Aminotransferase_I/II_large"/>
</dbReference>
<dbReference type="Gene3D" id="3.90.1150.10">
    <property type="entry name" value="Aspartate Aminotransferase, domain 1"/>
    <property type="match status" value="1"/>
</dbReference>
<dbReference type="EC" id="4.4.1.13" evidence="2"/>
<name>A0A1G5HBJ0_9FIRM</name>
<dbReference type="SUPFAM" id="SSF53383">
    <property type="entry name" value="PLP-dependent transferases"/>
    <property type="match status" value="1"/>
</dbReference>
<evidence type="ECO:0000313" key="7">
    <source>
        <dbReference type="EMBL" id="SCY61136.1"/>
    </source>
</evidence>
<evidence type="ECO:0000256" key="2">
    <source>
        <dbReference type="ARBA" id="ARBA00012224"/>
    </source>
</evidence>
<dbReference type="AlphaFoldDB" id="A0A1G5HBJ0"/>
<proteinExistence type="inferred from homology"/>
<comment type="similarity">
    <text evidence="5">Belongs to the class-II pyridoxal-phosphate-dependent aminotransferase family. MalY/PatB cystathionine beta-lyase subfamily.</text>
</comment>
<dbReference type="PANTHER" id="PTHR43525">
    <property type="entry name" value="PROTEIN MALY"/>
    <property type="match status" value="1"/>
</dbReference>
<dbReference type="OrthoDB" id="9802872at2"/>
<keyword evidence="4 7" id="KW-0456">Lyase</keyword>
<accession>A0A1G5HBJ0</accession>
<dbReference type="InterPro" id="IPR015422">
    <property type="entry name" value="PyrdxlP-dep_Trfase_small"/>
</dbReference>
<evidence type="ECO:0000313" key="8">
    <source>
        <dbReference type="Proteomes" id="UP000198636"/>
    </source>
</evidence>
<protein>
    <recommendedName>
        <fullName evidence="2">cysteine-S-conjugate beta-lyase</fullName>
        <ecNumber evidence="2">4.4.1.13</ecNumber>
    </recommendedName>
</protein>
<dbReference type="InterPro" id="IPR015424">
    <property type="entry name" value="PyrdxlP-dep_Trfase"/>
</dbReference>
<sequence>MKYNFDAPIDRSNNFSAKYDERKKKFGREDIIPLWIADMDFMTAQPIIDAILQRGKQGIFGYVSRPDSYFEAVCNWQKRRNNWEIHENLVGFNVGVVPALCTAIKEFSEENDKILFLTPVYSEFFDSVEKWNRKVLTSSLNEENHYYTVDFQDFEAKLKQGPKIFILCNPHNPVGRVWTKEELVKMGELCLKYNVMVISDEIHSDLMLWGNKHIPFASISEDFSNNTITCTSATKTFNLAGLQASTTIFPNEEIKKRFEDFWQRMDITRNNCFSLVAMEAAYNYGEEWLEQLLPYIEGNMLYVKDFCDKNIPQIKTFLPESTYLMWLDCTKLNLEGDALVNFMINEAGLGLGDGRAFGANKGYMRLNVACPRVTLEKAMENLKQAVDRFIG</sequence>
<keyword evidence="3" id="KW-0663">Pyridoxal phosphate</keyword>
<dbReference type="NCBIfam" id="TIGR04350">
    <property type="entry name" value="C_S_lyase_PatB"/>
    <property type="match status" value="1"/>
</dbReference>
<evidence type="ECO:0000256" key="1">
    <source>
        <dbReference type="ARBA" id="ARBA00001933"/>
    </source>
</evidence>
<evidence type="ECO:0000256" key="3">
    <source>
        <dbReference type="ARBA" id="ARBA00022898"/>
    </source>
</evidence>
<evidence type="ECO:0000256" key="5">
    <source>
        <dbReference type="ARBA" id="ARBA00037974"/>
    </source>
</evidence>
<dbReference type="RefSeq" id="WP_091542840.1">
    <property type="nucleotide sequence ID" value="NZ_FMUS01000011.1"/>
</dbReference>
<evidence type="ECO:0000259" key="6">
    <source>
        <dbReference type="Pfam" id="PF00155"/>
    </source>
</evidence>
<reference evidence="7 8" key="1">
    <citation type="submission" date="2016-10" db="EMBL/GenBank/DDBJ databases">
        <authorList>
            <person name="de Groot N.N."/>
        </authorList>
    </citation>
    <scope>NUCLEOTIDE SEQUENCE [LARGE SCALE GENOMIC DNA]</scope>
    <source>
        <strain evidence="7 8">DSM 18978</strain>
    </source>
</reference>
<keyword evidence="8" id="KW-1185">Reference proteome</keyword>
<dbReference type="GO" id="GO:0047804">
    <property type="term" value="F:cysteine-S-conjugate beta-lyase activity"/>
    <property type="evidence" value="ECO:0007669"/>
    <property type="project" value="UniProtKB-EC"/>
</dbReference>
<dbReference type="CDD" id="cd00609">
    <property type="entry name" value="AAT_like"/>
    <property type="match status" value="1"/>
</dbReference>
<dbReference type="Proteomes" id="UP000198636">
    <property type="component" value="Unassembled WGS sequence"/>
</dbReference>
<dbReference type="GO" id="GO:0030170">
    <property type="term" value="F:pyridoxal phosphate binding"/>
    <property type="evidence" value="ECO:0007669"/>
    <property type="project" value="InterPro"/>
</dbReference>
<dbReference type="Gene3D" id="3.40.640.10">
    <property type="entry name" value="Type I PLP-dependent aspartate aminotransferase-like (Major domain)"/>
    <property type="match status" value="1"/>
</dbReference>
<organism evidence="7 8">
    <name type="scientific">Alkaliphilus peptidifermentans DSM 18978</name>
    <dbReference type="NCBI Taxonomy" id="1120976"/>
    <lineage>
        <taxon>Bacteria</taxon>
        <taxon>Bacillati</taxon>
        <taxon>Bacillota</taxon>
        <taxon>Clostridia</taxon>
        <taxon>Peptostreptococcales</taxon>
        <taxon>Natronincolaceae</taxon>
        <taxon>Alkaliphilus</taxon>
    </lineage>
</organism>
<comment type="cofactor">
    <cofactor evidence="1">
        <name>pyridoxal 5'-phosphate</name>
        <dbReference type="ChEBI" id="CHEBI:597326"/>
    </cofactor>
</comment>
<dbReference type="EMBL" id="FMUS01000011">
    <property type="protein sequence ID" value="SCY61136.1"/>
    <property type="molecule type" value="Genomic_DNA"/>
</dbReference>
<evidence type="ECO:0000256" key="4">
    <source>
        <dbReference type="ARBA" id="ARBA00023239"/>
    </source>
</evidence>
<feature type="domain" description="Aminotransferase class I/classII large" evidence="6">
    <location>
        <begin position="30"/>
        <end position="381"/>
    </location>
</feature>
<gene>
    <name evidence="7" type="ORF">SAMN03080606_01946</name>
</gene>
<dbReference type="PANTHER" id="PTHR43525:SF1">
    <property type="entry name" value="PROTEIN MALY"/>
    <property type="match status" value="1"/>
</dbReference>
<dbReference type="InterPro" id="IPR051798">
    <property type="entry name" value="Class-II_PLP-Dep_Aminotrans"/>
</dbReference>